<dbReference type="AlphaFoldDB" id="A0AAD6I758"/>
<name>A0AAD6I758_PENCN</name>
<gene>
    <name evidence="1" type="ORF">N7460_009322</name>
</gene>
<accession>A0AAD6I758</accession>
<comment type="caution">
    <text evidence="1">The sequence shown here is derived from an EMBL/GenBank/DDBJ whole genome shotgun (WGS) entry which is preliminary data.</text>
</comment>
<protein>
    <submittedName>
        <fullName evidence="1">Uncharacterized protein</fullName>
    </submittedName>
</protein>
<evidence type="ECO:0000313" key="1">
    <source>
        <dbReference type="EMBL" id="KAJ6035147.1"/>
    </source>
</evidence>
<reference evidence="1" key="1">
    <citation type="journal article" date="2023" name="IMA Fungus">
        <title>Comparative genomic study of the Penicillium genus elucidates a diverse pangenome and 15 lateral gene transfer events.</title>
        <authorList>
            <person name="Petersen C."/>
            <person name="Sorensen T."/>
            <person name="Nielsen M.R."/>
            <person name="Sondergaard T.E."/>
            <person name="Sorensen J.L."/>
            <person name="Fitzpatrick D.A."/>
            <person name="Frisvad J.C."/>
            <person name="Nielsen K.L."/>
        </authorList>
    </citation>
    <scope>NUCLEOTIDE SEQUENCE</scope>
    <source>
        <strain evidence="1">IBT 15450</strain>
    </source>
</reference>
<proteinExistence type="predicted"/>
<dbReference type="Proteomes" id="UP001219568">
    <property type="component" value="Unassembled WGS sequence"/>
</dbReference>
<keyword evidence="2" id="KW-1185">Reference proteome</keyword>
<dbReference type="EMBL" id="JAQJZL010000010">
    <property type="protein sequence ID" value="KAJ6035147.1"/>
    <property type="molecule type" value="Genomic_DNA"/>
</dbReference>
<evidence type="ECO:0000313" key="2">
    <source>
        <dbReference type="Proteomes" id="UP001219568"/>
    </source>
</evidence>
<organism evidence="1 2">
    <name type="scientific">Penicillium canescens</name>
    <dbReference type="NCBI Taxonomy" id="5083"/>
    <lineage>
        <taxon>Eukaryota</taxon>
        <taxon>Fungi</taxon>
        <taxon>Dikarya</taxon>
        <taxon>Ascomycota</taxon>
        <taxon>Pezizomycotina</taxon>
        <taxon>Eurotiomycetes</taxon>
        <taxon>Eurotiomycetidae</taxon>
        <taxon>Eurotiales</taxon>
        <taxon>Aspergillaceae</taxon>
        <taxon>Penicillium</taxon>
    </lineage>
</organism>
<reference evidence="1" key="2">
    <citation type="submission" date="2023-01" db="EMBL/GenBank/DDBJ databases">
        <authorList>
            <person name="Petersen C."/>
        </authorList>
    </citation>
    <scope>NUCLEOTIDE SEQUENCE</scope>
    <source>
        <strain evidence="1">IBT 15450</strain>
    </source>
</reference>
<sequence length="85" mass="9550">MDWDRRRFAVATYLTIEEEEKAIVQLIEQAVHHLAGTMFVTGARRHEPALHPDSEQTLGCLRLIGDMGAHEVGLHRPTGVAHELL</sequence>